<dbReference type="AlphaFoldDB" id="A0A839HJI0"/>
<evidence type="ECO:0000256" key="3">
    <source>
        <dbReference type="ARBA" id="ARBA00022692"/>
    </source>
</evidence>
<feature type="transmembrane region" description="Helical" evidence="6">
    <location>
        <begin position="73"/>
        <end position="91"/>
    </location>
</feature>
<evidence type="ECO:0000259" key="7">
    <source>
        <dbReference type="Pfam" id="PF04138"/>
    </source>
</evidence>
<evidence type="ECO:0000313" key="8">
    <source>
        <dbReference type="EMBL" id="MBB1127106.1"/>
    </source>
</evidence>
<proteinExistence type="inferred from homology"/>
<dbReference type="InterPro" id="IPR007267">
    <property type="entry name" value="GtrA_DPMS_TM"/>
</dbReference>
<evidence type="ECO:0000256" key="2">
    <source>
        <dbReference type="ARBA" id="ARBA00009399"/>
    </source>
</evidence>
<evidence type="ECO:0000256" key="1">
    <source>
        <dbReference type="ARBA" id="ARBA00004141"/>
    </source>
</evidence>
<gene>
    <name evidence="8" type="ORF">HUK38_12855</name>
</gene>
<dbReference type="EMBL" id="JABVCQ010000035">
    <property type="protein sequence ID" value="MBB1127106.1"/>
    <property type="molecule type" value="Genomic_DNA"/>
</dbReference>
<dbReference type="GO" id="GO:0000271">
    <property type="term" value="P:polysaccharide biosynthetic process"/>
    <property type="evidence" value="ECO:0007669"/>
    <property type="project" value="InterPro"/>
</dbReference>
<dbReference type="Proteomes" id="UP000548632">
    <property type="component" value="Unassembled WGS sequence"/>
</dbReference>
<feature type="transmembrane region" description="Helical" evidence="6">
    <location>
        <begin position="33"/>
        <end position="53"/>
    </location>
</feature>
<sequence length="132" mass="15131">MKWHIQFSRYAIVGIISNAIGYLLYLLLTSVGIGHKLAMTLLYVIGVLQTFYFNRNWSFKHQGESRSAFLRYLVSYALGYLLNLSVLYIAVDLFGLSHQIVQGGMIVTLALMLFLLQKYWVFVTQTTTNHTV</sequence>
<evidence type="ECO:0000256" key="5">
    <source>
        <dbReference type="ARBA" id="ARBA00023136"/>
    </source>
</evidence>
<feature type="transmembrane region" description="Helical" evidence="6">
    <location>
        <begin position="97"/>
        <end position="116"/>
    </location>
</feature>
<accession>A0A839HJI0</accession>
<keyword evidence="3 6" id="KW-0812">Transmembrane</keyword>
<evidence type="ECO:0000256" key="6">
    <source>
        <dbReference type="SAM" id="Phobius"/>
    </source>
</evidence>
<dbReference type="PANTHER" id="PTHR38459:SF1">
    <property type="entry name" value="PROPHAGE BACTOPRENOL-LINKED GLUCOSE TRANSLOCASE HOMOLOG"/>
    <property type="match status" value="1"/>
</dbReference>
<keyword evidence="9" id="KW-1185">Reference proteome</keyword>
<name>A0A839HJI0_9GAMM</name>
<comment type="caution">
    <text evidence="8">The sequence shown here is derived from an EMBL/GenBank/DDBJ whole genome shotgun (WGS) entry which is preliminary data.</text>
</comment>
<keyword evidence="5 6" id="KW-0472">Membrane</keyword>
<dbReference type="GO" id="GO:0005886">
    <property type="term" value="C:plasma membrane"/>
    <property type="evidence" value="ECO:0007669"/>
    <property type="project" value="TreeGrafter"/>
</dbReference>
<comment type="subcellular location">
    <subcellularLocation>
        <location evidence="1">Membrane</location>
        <topology evidence="1">Multi-pass membrane protein</topology>
    </subcellularLocation>
</comment>
<protein>
    <submittedName>
        <fullName evidence="8">GtrA family protein</fullName>
    </submittedName>
</protein>
<evidence type="ECO:0000313" key="9">
    <source>
        <dbReference type="Proteomes" id="UP000548632"/>
    </source>
</evidence>
<dbReference type="PANTHER" id="PTHR38459">
    <property type="entry name" value="PROPHAGE BACTOPRENOL-LINKED GLUCOSE TRANSLOCASE HOMOLOG"/>
    <property type="match status" value="1"/>
</dbReference>
<feature type="domain" description="GtrA/DPMS transmembrane" evidence="7">
    <location>
        <begin position="9"/>
        <end position="122"/>
    </location>
</feature>
<organism evidence="8 9">
    <name type="scientific">Thiospirillum jenense</name>
    <dbReference type="NCBI Taxonomy" id="1653858"/>
    <lineage>
        <taxon>Bacteria</taxon>
        <taxon>Pseudomonadati</taxon>
        <taxon>Pseudomonadota</taxon>
        <taxon>Gammaproteobacteria</taxon>
        <taxon>Chromatiales</taxon>
        <taxon>Chromatiaceae</taxon>
        <taxon>Thiospirillum</taxon>
    </lineage>
</organism>
<feature type="transmembrane region" description="Helical" evidence="6">
    <location>
        <begin position="7"/>
        <end position="27"/>
    </location>
</feature>
<dbReference type="InterPro" id="IPR051401">
    <property type="entry name" value="GtrA_CellWall_Glycosyl"/>
</dbReference>
<dbReference type="RefSeq" id="WP_182584730.1">
    <property type="nucleotide sequence ID" value="NZ_JABVCQ010000035.1"/>
</dbReference>
<dbReference type="Pfam" id="PF04138">
    <property type="entry name" value="GtrA_DPMS_TM"/>
    <property type="match status" value="1"/>
</dbReference>
<keyword evidence="4 6" id="KW-1133">Transmembrane helix</keyword>
<evidence type="ECO:0000256" key="4">
    <source>
        <dbReference type="ARBA" id="ARBA00022989"/>
    </source>
</evidence>
<comment type="similarity">
    <text evidence="2">Belongs to the GtrA family.</text>
</comment>
<reference evidence="8 9" key="1">
    <citation type="journal article" date="2020" name="Arch. Microbiol.">
        <title>The genome sequence of the giant phototrophic gammaproteobacterium Thiospirillum jenense gives insight into its physiological properties and phylogenetic relationships.</title>
        <authorList>
            <person name="Imhoff J.F."/>
            <person name="Meyer T.E."/>
            <person name="Kyndt J.A."/>
        </authorList>
    </citation>
    <scope>NUCLEOTIDE SEQUENCE [LARGE SCALE GENOMIC DNA]</scope>
    <source>
        <strain evidence="8 9">DSM 216</strain>
    </source>
</reference>